<dbReference type="Proteomes" id="UP001359886">
    <property type="component" value="Unassembled WGS sequence"/>
</dbReference>
<dbReference type="InterPro" id="IPR023214">
    <property type="entry name" value="HAD_sf"/>
</dbReference>
<sequence>MTPDREQSGAERVWILDIDGTLMPTESLDNRCYWQAVHDCVGGAPGTLSLERFTHVTDSGILDEWMRQRYGRPPLPAEVSAVRERFLQLLDDTFAREPESFTATPGLFDWIDRKLGATPESIAIATGGWSHTALFKLRCAGLDRYALPLATSDDCVSRTGIMETARSRLAGTDADAGPTTYIGDGLWDLAASRELGWSFIGIARGSAADRLRAAGAESVLPDFHALTAQLETRLVGIDPVAHATS</sequence>
<dbReference type="SUPFAM" id="SSF56784">
    <property type="entry name" value="HAD-like"/>
    <property type="match status" value="1"/>
</dbReference>
<dbReference type="AlphaFoldDB" id="A0AAW9RQA7"/>
<dbReference type="InterPro" id="IPR036412">
    <property type="entry name" value="HAD-like_sf"/>
</dbReference>
<name>A0AAW9RQA7_9GAMM</name>
<dbReference type="Gene3D" id="3.40.50.1000">
    <property type="entry name" value="HAD superfamily/HAD-like"/>
    <property type="match status" value="1"/>
</dbReference>
<keyword evidence="2" id="KW-1185">Reference proteome</keyword>
<comment type="caution">
    <text evidence="1">The sequence shown here is derived from an EMBL/GenBank/DDBJ whole genome shotgun (WGS) entry which is preliminary data.</text>
</comment>
<dbReference type="Gene3D" id="1.10.150.240">
    <property type="entry name" value="Putative phosphatase, domain 2"/>
    <property type="match status" value="1"/>
</dbReference>
<gene>
    <name evidence="1" type="ORF">V3330_19010</name>
</gene>
<accession>A0AAW9RQA7</accession>
<dbReference type="InterPro" id="IPR023198">
    <property type="entry name" value="PGP-like_dom2"/>
</dbReference>
<dbReference type="SFLD" id="SFLDS00003">
    <property type="entry name" value="Haloacid_Dehalogenase"/>
    <property type="match status" value="1"/>
</dbReference>
<dbReference type="EMBL" id="JAZHOG010000017">
    <property type="protein sequence ID" value="MEJ8569726.1"/>
    <property type="molecule type" value="Genomic_DNA"/>
</dbReference>
<organism evidence="1 2">
    <name type="scientific">Elongatibacter sediminis</name>
    <dbReference type="NCBI Taxonomy" id="3119006"/>
    <lineage>
        <taxon>Bacteria</taxon>
        <taxon>Pseudomonadati</taxon>
        <taxon>Pseudomonadota</taxon>
        <taxon>Gammaproteobacteria</taxon>
        <taxon>Chromatiales</taxon>
        <taxon>Wenzhouxiangellaceae</taxon>
        <taxon>Elongatibacter</taxon>
    </lineage>
</organism>
<protein>
    <recommendedName>
        <fullName evidence="3">HAD family hydrolase</fullName>
    </recommendedName>
</protein>
<evidence type="ECO:0000313" key="1">
    <source>
        <dbReference type="EMBL" id="MEJ8569726.1"/>
    </source>
</evidence>
<evidence type="ECO:0000313" key="2">
    <source>
        <dbReference type="Proteomes" id="UP001359886"/>
    </source>
</evidence>
<dbReference type="SFLD" id="SFLDG01129">
    <property type="entry name" value="C1.5:_HAD__Beta-PGM__Phosphata"/>
    <property type="match status" value="1"/>
</dbReference>
<evidence type="ECO:0008006" key="3">
    <source>
        <dbReference type="Google" id="ProtNLM"/>
    </source>
</evidence>
<dbReference type="RefSeq" id="WP_354697053.1">
    <property type="nucleotide sequence ID" value="NZ_JAZHOG010000017.1"/>
</dbReference>
<proteinExistence type="predicted"/>
<reference evidence="1 2" key="1">
    <citation type="submission" date="2024-02" db="EMBL/GenBank/DDBJ databases">
        <title>A novel Wenzhouxiangellaceae bacterium, isolated from coastal sediments.</title>
        <authorList>
            <person name="Du Z.-J."/>
            <person name="Ye Y.-Q."/>
            <person name="Zhang X.-Y."/>
        </authorList>
    </citation>
    <scope>NUCLEOTIDE SEQUENCE [LARGE SCALE GENOMIC DNA]</scope>
    <source>
        <strain evidence="1 2">CH-27</strain>
    </source>
</reference>